<evidence type="ECO:0000313" key="1">
    <source>
        <dbReference type="EMBL" id="AYV85976.1"/>
    </source>
</evidence>
<protein>
    <recommendedName>
        <fullName evidence="2">Ankyrin repeat protein</fullName>
    </recommendedName>
</protein>
<accession>A0A3G5AFI6</accession>
<evidence type="ECO:0008006" key="2">
    <source>
        <dbReference type="Google" id="ProtNLM"/>
    </source>
</evidence>
<reference evidence="1" key="1">
    <citation type="submission" date="2018-10" db="EMBL/GenBank/DDBJ databases">
        <title>Hidden diversity of soil giant viruses.</title>
        <authorList>
            <person name="Schulz F."/>
            <person name="Alteio L."/>
            <person name="Goudeau D."/>
            <person name="Ryan E.M."/>
            <person name="Malmstrom R.R."/>
            <person name="Blanchard J."/>
            <person name="Woyke T."/>
        </authorList>
    </citation>
    <scope>NUCLEOTIDE SEQUENCE</scope>
    <source>
        <strain evidence="1">SOV1</strain>
    </source>
</reference>
<sequence>MKRDLDNIIIQNLSILSKKNFDKTCKLAEFEFYCRGDLSERVYEERVKKHFDNELIKYKEEDMTWKEFYERLYTLIDYLPAYSDYTDPLIRDAKLMELEILFAIKKKFNVRDYNTIAILLGKRTSTGIRGSEFQKARQILLLLEKARVFPIYFINQAQNGHETVFTYGQNLSSVAAINGNLDGVKWLKRYGFLPSKKAYEIAEYRGHRNIIEWAKSLNLF</sequence>
<name>A0A3G5AFI6_9VIRU</name>
<dbReference type="EMBL" id="MK072490">
    <property type="protein sequence ID" value="AYV85976.1"/>
    <property type="molecule type" value="Genomic_DNA"/>
</dbReference>
<organism evidence="1">
    <name type="scientific">Solivirus sp</name>
    <dbReference type="NCBI Taxonomy" id="2487772"/>
    <lineage>
        <taxon>Viruses</taxon>
        <taxon>Pithoviruses</taxon>
    </lineage>
</organism>
<gene>
    <name evidence="1" type="ORF">Solivirus2_47</name>
</gene>
<proteinExistence type="predicted"/>